<evidence type="ECO:0000313" key="2">
    <source>
        <dbReference type="WBParaSite" id="L893_g20732.t1"/>
    </source>
</evidence>
<proteinExistence type="predicted"/>
<dbReference type="WBParaSite" id="L893_g20732.t1">
    <property type="protein sequence ID" value="L893_g20732.t1"/>
    <property type="gene ID" value="L893_g20732"/>
</dbReference>
<evidence type="ECO:0000313" key="1">
    <source>
        <dbReference type="Proteomes" id="UP000095287"/>
    </source>
</evidence>
<accession>A0A1I7YX37</accession>
<dbReference type="AlphaFoldDB" id="A0A1I7YX37"/>
<protein>
    <submittedName>
        <fullName evidence="2">Secreted protein</fullName>
    </submittedName>
</protein>
<sequence>MRFLTVGSWNRVFGRSLCKAECLAESGDEGGFVFCAIVALTRPVCAAKRRRLHNQCTAASHSHRVEGCKKVGTRDFPHAG</sequence>
<dbReference type="Proteomes" id="UP000095287">
    <property type="component" value="Unplaced"/>
</dbReference>
<keyword evidence="1" id="KW-1185">Reference proteome</keyword>
<organism evidence="1 2">
    <name type="scientific">Steinernema glaseri</name>
    <dbReference type="NCBI Taxonomy" id="37863"/>
    <lineage>
        <taxon>Eukaryota</taxon>
        <taxon>Metazoa</taxon>
        <taxon>Ecdysozoa</taxon>
        <taxon>Nematoda</taxon>
        <taxon>Chromadorea</taxon>
        <taxon>Rhabditida</taxon>
        <taxon>Tylenchina</taxon>
        <taxon>Panagrolaimomorpha</taxon>
        <taxon>Strongyloidoidea</taxon>
        <taxon>Steinernematidae</taxon>
        <taxon>Steinernema</taxon>
    </lineage>
</organism>
<name>A0A1I7YX37_9BILA</name>
<reference evidence="2" key="1">
    <citation type="submission" date="2016-11" db="UniProtKB">
        <authorList>
            <consortium name="WormBaseParasite"/>
        </authorList>
    </citation>
    <scope>IDENTIFICATION</scope>
</reference>